<evidence type="ECO:0000256" key="9">
    <source>
        <dbReference type="ARBA" id="ARBA00023004"/>
    </source>
</evidence>
<feature type="transmembrane region" description="Helical" evidence="12">
    <location>
        <begin position="445"/>
        <end position="469"/>
    </location>
</feature>
<dbReference type="CDD" id="cd08760">
    <property type="entry name" value="Cyt_b561_FRRS1_like"/>
    <property type="match status" value="1"/>
</dbReference>
<feature type="compositionally biased region" description="Gly residues" evidence="11">
    <location>
        <begin position="701"/>
        <end position="711"/>
    </location>
</feature>
<keyword evidence="9" id="KW-0408">Iron</keyword>
<dbReference type="STRING" id="246404.A0A507FPI7"/>
<evidence type="ECO:0000256" key="2">
    <source>
        <dbReference type="ARBA" id="ARBA00004141"/>
    </source>
</evidence>
<feature type="transmembrane region" description="Helical" evidence="12">
    <location>
        <begin position="237"/>
        <end position="256"/>
    </location>
</feature>
<gene>
    <name evidence="14" type="ORF">CcCBS67573_g01333</name>
</gene>
<dbReference type="GO" id="GO:0016020">
    <property type="term" value="C:membrane"/>
    <property type="evidence" value="ECO:0007669"/>
    <property type="project" value="UniProtKB-SubCell"/>
</dbReference>
<evidence type="ECO:0000256" key="8">
    <source>
        <dbReference type="ARBA" id="ARBA00022989"/>
    </source>
</evidence>
<dbReference type="SMART" id="SM00665">
    <property type="entry name" value="B561"/>
    <property type="match status" value="1"/>
</dbReference>
<evidence type="ECO:0000256" key="5">
    <source>
        <dbReference type="ARBA" id="ARBA00022692"/>
    </source>
</evidence>
<dbReference type="PANTHER" id="PTHR15422">
    <property type="entry name" value="OS05G0565100 PROTEIN"/>
    <property type="match status" value="1"/>
</dbReference>
<dbReference type="PROSITE" id="PS50939">
    <property type="entry name" value="CYTOCHROME_B561"/>
    <property type="match status" value="1"/>
</dbReference>
<dbReference type="GO" id="GO:0020037">
    <property type="term" value="F:heme binding"/>
    <property type="evidence" value="ECO:0007669"/>
    <property type="project" value="TreeGrafter"/>
</dbReference>
<feature type="transmembrane region" description="Helical" evidence="12">
    <location>
        <begin position="481"/>
        <end position="504"/>
    </location>
</feature>
<keyword evidence="10 12" id="KW-0472">Membrane</keyword>
<keyword evidence="7" id="KW-0249">Electron transport</keyword>
<dbReference type="Proteomes" id="UP000320333">
    <property type="component" value="Unassembled WGS sequence"/>
</dbReference>
<dbReference type="Pfam" id="PF03188">
    <property type="entry name" value="Cytochrom_B561"/>
    <property type="match status" value="1"/>
</dbReference>
<reference evidence="14 15" key="1">
    <citation type="journal article" date="2019" name="Sci. Rep.">
        <title>Comparative genomics of chytrid fungi reveal insights into the obligate biotrophic and pathogenic lifestyle of Synchytrium endobioticum.</title>
        <authorList>
            <person name="van de Vossenberg B.T.L.H."/>
            <person name="Warris S."/>
            <person name="Nguyen H.D.T."/>
            <person name="van Gent-Pelzer M.P.E."/>
            <person name="Joly D.L."/>
            <person name="van de Geest H.C."/>
            <person name="Bonants P.J.M."/>
            <person name="Smith D.S."/>
            <person name="Levesque C.A."/>
            <person name="van der Lee T.A.J."/>
        </authorList>
    </citation>
    <scope>NUCLEOTIDE SEQUENCE [LARGE SCALE GENOMIC DNA]</scope>
    <source>
        <strain evidence="14 15">CBS 675.73</strain>
    </source>
</reference>
<feature type="transmembrane region" description="Helical" evidence="12">
    <location>
        <begin position="516"/>
        <end position="535"/>
    </location>
</feature>
<dbReference type="EMBL" id="QEAP01000022">
    <property type="protein sequence ID" value="TPX77368.1"/>
    <property type="molecule type" value="Genomic_DNA"/>
</dbReference>
<dbReference type="SMART" id="SM00664">
    <property type="entry name" value="DoH"/>
    <property type="match status" value="2"/>
</dbReference>
<dbReference type="GO" id="GO:0046872">
    <property type="term" value="F:metal ion binding"/>
    <property type="evidence" value="ECO:0007669"/>
    <property type="project" value="UniProtKB-KW"/>
</dbReference>
<evidence type="ECO:0000259" key="13">
    <source>
        <dbReference type="PROSITE" id="PS50939"/>
    </source>
</evidence>
<dbReference type="InterPro" id="IPR006593">
    <property type="entry name" value="Cyt_b561/ferric_Rdtase_TM"/>
</dbReference>
<evidence type="ECO:0000313" key="15">
    <source>
        <dbReference type="Proteomes" id="UP000320333"/>
    </source>
</evidence>
<feature type="transmembrane region" description="Helical" evidence="12">
    <location>
        <begin position="193"/>
        <end position="217"/>
    </location>
</feature>
<evidence type="ECO:0000256" key="3">
    <source>
        <dbReference type="ARBA" id="ARBA00022448"/>
    </source>
</evidence>
<evidence type="ECO:0000256" key="12">
    <source>
        <dbReference type="SAM" id="Phobius"/>
    </source>
</evidence>
<evidence type="ECO:0000256" key="6">
    <source>
        <dbReference type="ARBA" id="ARBA00022723"/>
    </source>
</evidence>
<feature type="compositionally biased region" description="Polar residues" evidence="11">
    <location>
        <begin position="723"/>
        <end position="752"/>
    </location>
</feature>
<evidence type="ECO:0000256" key="11">
    <source>
        <dbReference type="SAM" id="MobiDB-lite"/>
    </source>
</evidence>
<feature type="transmembrane region" description="Helical" evidence="12">
    <location>
        <begin position="585"/>
        <end position="612"/>
    </location>
</feature>
<proteinExistence type="predicted"/>
<evidence type="ECO:0000313" key="14">
    <source>
        <dbReference type="EMBL" id="TPX77368.1"/>
    </source>
</evidence>
<feature type="domain" description="Cytochrome b561" evidence="13">
    <location>
        <begin position="408"/>
        <end position="614"/>
    </location>
</feature>
<comment type="cofactor">
    <cofactor evidence="1">
        <name>heme b</name>
        <dbReference type="ChEBI" id="CHEBI:60344"/>
    </cofactor>
</comment>
<feature type="compositionally biased region" description="Gly residues" evidence="11">
    <location>
        <begin position="683"/>
        <end position="693"/>
    </location>
</feature>
<sequence>MYCFDADGKTLTGGFASPNVSSCVLTKDLGTGFAEFTLFSSATGWFALGVSSASTSTSTSDGCVAYVDVDGGVRSLSVVSKSGYSGFNGTFERSPVDEWKATALNGTAPAWAHISVSLIRPIEAVSPESVALQMGLNASEPNHFIFAWSDEMFSPASIASNMLGSNHSVHQHSVRGRILLANESGASVLGSGAIGIIPLCVIFVPTLIVFFGVYYALEAFSTSRNAARYGKKEEMRFWTSTLLSLAVLAHSAHAAFCFDAAGKPVDQASSTAKGCIVTTDLGTGQVQFTLFSAAKGWFGFGISSLTDTTQMGPADVVIAFNDQAGVPQARSFLTGTAPAIQANPSRVWTKTDLNGTAPAWATVAVTVTRPAAASGSGGVAVSLGLDATPNTFLYAWSDQPLIFGENGAIMLTPHGANRYGVKGRIAKGASGIIALPSGMSRATMVMIHALIMSVALVLLPPIGIFIAMFMRDKLGSSWVGVHVGIMIVGVGLLSIVGATLAFLFKPGQPLASLHQIAGVAIIVLILFQIVFGFVAKAGYNPIESTSPIMTQVHRYFGFFIYVLVVPAQIYLGFTEYKTALGTAAPLYLIAVPAACGVIGIATIAIGFCVLPYGDSSSSGRARTGGVGKHFPMKGGHREFLPLEEPMSPMSPHGYNGARGGSRNGHDHEAGVRGGSRNGHDYEGGGNGVRGGSRNGHDYESGGNGVRGGSRNGRGDNSNYNGNTPSGVNRSGSRSGANQQYGGNSGTGYNSHQHQQHSRPAASHAAEYEYKPRSGNSRNAAGGGGGSGNGREYTGSRARGGPQSQSRARAGDEY</sequence>
<keyword evidence="8 12" id="KW-1133">Transmembrane helix</keyword>
<keyword evidence="3" id="KW-0813">Transport</keyword>
<accession>A0A507FPI7</accession>
<comment type="caution">
    <text evidence="14">The sequence shown here is derived from an EMBL/GenBank/DDBJ whole genome shotgun (WGS) entry which is preliminary data.</text>
</comment>
<evidence type="ECO:0000256" key="4">
    <source>
        <dbReference type="ARBA" id="ARBA00022617"/>
    </source>
</evidence>
<keyword evidence="6" id="KW-0479">Metal-binding</keyword>
<dbReference type="InterPro" id="IPR005018">
    <property type="entry name" value="DOMON_domain"/>
</dbReference>
<organism evidence="14 15">
    <name type="scientific">Chytriomyces confervae</name>
    <dbReference type="NCBI Taxonomy" id="246404"/>
    <lineage>
        <taxon>Eukaryota</taxon>
        <taxon>Fungi</taxon>
        <taxon>Fungi incertae sedis</taxon>
        <taxon>Chytridiomycota</taxon>
        <taxon>Chytridiomycota incertae sedis</taxon>
        <taxon>Chytridiomycetes</taxon>
        <taxon>Chytridiales</taxon>
        <taxon>Chytriomycetaceae</taxon>
        <taxon>Chytriomyces</taxon>
    </lineage>
</organism>
<keyword evidence="15" id="KW-1185">Reference proteome</keyword>
<name>A0A507FPI7_9FUNG</name>
<dbReference type="InterPro" id="IPR045150">
    <property type="entry name" value="CYB561D1/2"/>
</dbReference>
<keyword evidence="4" id="KW-0349">Heme</keyword>
<dbReference type="AlphaFoldDB" id="A0A507FPI7"/>
<protein>
    <recommendedName>
        <fullName evidence="13">Cytochrome b561 domain-containing protein</fullName>
    </recommendedName>
</protein>
<dbReference type="Gene3D" id="1.20.120.1770">
    <property type="match status" value="1"/>
</dbReference>
<keyword evidence="5 12" id="KW-0812">Transmembrane</keyword>
<dbReference type="GO" id="GO:0140575">
    <property type="term" value="F:transmembrane monodehydroascorbate reductase activity"/>
    <property type="evidence" value="ECO:0007669"/>
    <property type="project" value="InterPro"/>
</dbReference>
<feature type="transmembrane region" description="Helical" evidence="12">
    <location>
        <begin position="555"/>
        <end position="573"/>
    </location>
</feature>
<evidence type="ECO:0000256" key="10">
    <source>
        <dbReference type="ARBA" id="ARBA00023136"/>
    </source>
</evidence>
<dbReference type="PANTHER" id="PTHR15422:SF24">
    <property type="entry name" value="DOMON RELATED DOMAIN-CONTAINING PROTEIN"/>
    <property type="match status" value="1"/>
</dbReference>
<evidence type="ECO:0000256" key="7">
    <source>
        <dbReference type="ARBA" id="ARBA00022982"/>
    </source>
</evidence>
<evidence type="ECO:0000256" key="1">
    <source>
        <dbReference type="ARBA" id="ARBA00001970"/>
    </source>
</evidence>
<dbReference type="OrthoDB" id="366214at2759"/>
<comment type="subcellular location">
    <subcellularLocation>
        <location evidence="2">Membrane</location>
        <topology evidence="2">Multi-pass membrane protein</topology>
    </subcellularLocation>
</comment>
<feature type="region of interest" description="Disordered" evidence="11">
    <location>
        <begin position="647"/>
        <end position="813"/>
    </location>
</feature>